<keyword evidence="4" id="KW-1185">Reference proteome</keyword>
<keyword evidence="3" id="KW-0378">Hydrolase</keyword>
<name>A0A1Q4V3C5_9ACTN</name>
<dbReference type="GO" id="GO:0004180">
    <property type="term" value="F:carboxypeptidase activity"/>
    <property type="evidence" value="ECO:0007669"/>
    <property type="project" value="UniProtKB-KW"/>
</dbReference>
<protein>
    <submittedName>
        <fullName evidence="3">D-Ala-D-Ala carboxypeptidase</fullName>
    </submittedName>
</protein>
<reference evidence="3 4" key="1">
    <citation type="submission" date="2015-06" db="EMBL/GenBank/DDBJ databases">
        <title>Cloning and characterization of the uncialamcin biosynthetic gene cluster.</title>
        <authorList>
            <person name="Yan X."/>
            <person name="Huang T."/>
            <person name="Ge H."/>
            <person name="Shen B."/>
        </authorList>
    </citation>
    <scope>NUCLEOTIDE SEQUENCE [LARGE SCALE GENOMIC DNA]</scope>
    <source>
        <strain evidence="3 4">DCA2648</strain>
    </source>
</reference>
<feature type="domain" description="Beta-lactamase-related" evidence="2">
    <location>
        <begin position="58"/>
        <end position="374"/>
    </location>
</feature>
<dbReference type="PANTHER" id="PTHR46825:SF7">
    <property type="entry name" value="D-ALANYL-D-ALANINE CARBOXYPEPTIDASE"/>
    <property type="match status" value="1"/>
</dbReference>
<feature type="signal peptide" evidence="1">
    <location>
        <begin position="1"/>
        <end position="27"/>
    </location>
</feature>
<evidence type="ECO:0000256" key="1">
    <source>
        <dbReference type="SAM" id="SignalP"/>
    </source>
</evidence>
<dbReference type="InterPro" id="IPR001466">
    <property type="entry name" value="Beta-lactam-related"/>
</dbReference>
<dbReference type="Pfam" id="PF00144">
    <property type="entry name" value="Beta-lactamase"/>
    <property type="match status" value="1"/>
</dbReference>
<gene>
    <name evidence="3" type="ORF">AB852_25675</name>
</gene>
<dbReference type="InterPro" id="IPR012338">
    <property type="entry name" value="Beta-lactam/transpept-like"/>
</dbReference>
<proteinExistence type="predicted"/>
<organism evidence="3 4">
    <name type="scientific">Streptomyces uncialis</name>
    <dbReference type="NCBI Taxonomy" id="1048205"/>
    <lineage>
        <taxon>Bacteria</taxon>
        <taxon>Bacillati</taxon>
        <taxon>Actinomycetota</taxon>
        <taxon>Actinomycetes</taxon>
        <taxon>Kitasatosporales</taxon>
        <taxon>Streptomycetaceae</taxon>
        <taxon>Streptomyces</taxon>
    </lineage>
</organism>
<evidence type="ECO:0000313" key="4">
    <source>
        <dbReference type="Proteomes" id="UP000186455"/>
    </source>
</evidence>
<dbReference type="AlphaFoldDB" id="A0A1Q4V3C5"/>
<dbReference type="InterPro" id="IPR050491">
    <property type="entry name" value="AmpC-like"/>
</dbReference>
<evidence type="ECO:0000313" key="3">
    <source>
        <dbReference type="EMBL" id="OKH92304.1"/>
    </source>
</evidence>
<evidence type="ECO:0000259" key="2">
    <source>
        <dbReference type="Pfam" id="PF00144"/>
    </source>
</evidence>
<dbReference type="STRING" id="1048205.AB852_25675"/>
<feature type="chain" id="PRO_5010337540" evidence="1">
    <location>
        <begin position="28"/>
        <end position="403"/>
    </location>
</feature>
<dbReference type="SUPFAM" id="SSF56601">
    <property type="entry name" value="beta-lactamase/transpeptidase-like"/>
    <property type="match status" value="1"/>
</dbReference>
<dbReference type="Proteomes" id="UP000186455">
    <property type="component" value="Unassembled WGS sequence"/>
</dbReference>
<keyword evidence="3" id="KW-0121">Carboxypeptidase</keyword>
<dbReference type="EMBL" id="LFBV01000007">
    <property type="protein sequence ID" value="OKH92304.1"/>
    <property type="molecule type" value="Genomic_DNA"/>
</dbReference>
<sequence length="403" mass="43625">MVRRRSTRLSTLGLALALLLPPGMATADQDGHGRAAESRRGPALQALAEQVVADPNPNPGAFLLARRHGSGDRFGAAGVAGRSAGTPMAPDLRFRSGSVTKTFTATVVLQLVAERRLRLDDTVQSLLPDQVHSDNALSGAPVTVRQLLNHTSGLYDYLDGLLPHFRSLDQYWPRDQLIGIGLARPRYFPVPGTRFRYSNTNYLLLDLIVERITDRDLRTNLERRVFAPLGLRDTSYPLARTTIDGAHVHGYADVSPLLPDAPDRTRFDVTAFSPSEAGASGALVTTASDVARFYRALLGGRLLPPDLLRRMLTDTVPATGSAPPAVAYGLGVYVYATDCGRAYGHGGQTLGYLTYALNSRDGRDQLVAHTNWNSFGGTGIDKDFWAAFQEGYCAVPTGPTPRK</sequence>
<comment type="caution">
    <text evidence="3">The sequence shown here is derived from an EMBL/GenBank/DDBJ whole genome shotgun (WGS) entry which is preliminary data.</text>
</comment>
<keyword evidence="3" id="KW-0645">Protease</keyword>
<accession>A0A1Q4V3C5</accession>
<dbReference type="PANTHER" id="PTHR46825">
    <property type="entry name" value="D-ALANYL-D-ALANINE-CARBOXYPEPTIDASE/ENDOPEPTIDASE AMPH"/>
    <property type="match status" value="1"/>
</dbReference>
<keyword evidence="1" id="KW-0732">Signal</keyword>
<dbReference type="Gene3D" id="3.40.710.10">
    <property type="entry name" value="DD-peptidase/beta-lactamase superfamily"/>
    <property type="match status" value="1"/>
</dbReference>